<proteinExistence type="predicted"/>
<evidence type="ECO:0000313" key="2">
    <source>
        <dbReference type="EMBL" id="GAA3920329.1"/>
    </source>
</evidence>
<feature type="coiled-coil region" evidence="1">
    <location>
        <begin position="43"/>
        <end position="77"/>
    </location>
</feature>
<protein>
    <submittedName>
        <fullName evidence="2">Uncharacterized protein</fullName>
    </submittedName>
</protein>
<evidence type="ECO:0000256" key="1">
    <source>
        <dbReference type="SAM" id="Coils"/>
    </source>
</evidence>
<keyword evidence="1" id="KW-0175">Coiled coil</keyword>
<keyword evidence="3" id="KW-1185">Reference proteome</keyword>
<sequence length="80" mass="9052">MPFLLIVSFLTGVALTWFIMNRKFNQTLKATLSDVTSEMSDHIKGLESDLKESSQKVADLEYTLQESKKDLAALKNSRND</sequence>
<dbReference type="Proteomes" id="UP001501565">
    <property type="component" value="Unassembled WGS sequence"/>
</dbReference>
<comment type="caution">
    <text evidence="2">The sequence shown here is derived from an EMBL/GenBank/DDBJ whole genome shotgun (WGS) entry which is preliminary data.</text>
</comment>
<accession>A0ABP7MCN6</accession>
<dbReference type="RefSeq" id="WP_344797060.1">
    <property type="nucleotide sequence ID" value="NZ_BAABBN010000004.1"/>
</dbReference>
<dbReference type="EMBL" id="BAABBN010000004">
    <property type="protein sequence ID" value="GAA3920329.1"/>
    <property type="molecule type" value="Genomic_DNA"/>
</dbReference>
<evidence type="ECO:0000313" key="3">
    <source>
        <dbReference type="Proteomes" id="UP001501565"/>
    </source>
</evidence>
<organism evidence="2 3">
    <name type="scientific">Litoribacillus peritrichatus</name>
    <dbReference type="NCBI Taxonomy" id="718191"/>
    <lineage>
        <taxon>Bacteria</taxon>
        <taxon>Pseudomonadati</taxon>
        <taxon>Pseudomonadota</taxon>
        <taxon>Gammaproteobacteria</taxon>
        <taxon>Oceanospirillales</taxon>
        <taxon>Oceanospirillaceae</taxon>
        <taxon>Litoribacillus</taxon>
    </lineage>
</organism>
<gene>
    <name evidence="2" type="ORF">GCM10022277_14910</name>
</gene>
<name>A0ABP7MCN6_9GAMM</name>
<reference evidence="3" key="1">
    <citation type="journal article" date="2019" name="Int. J. Syst. Evol. Microbiol.">
        <title>The Global Catalogue of Microorganisms (GCM) 10K type strain sequencing project: providing services to taxonomists for standard genome sequencing and annotation.</title>
        <authorList>
            <consortium name="The Broad Institute Genomics Platform"/>
            <consortium name="The Broad Institute Genome Sequencing Center for Infectious Disease"/>
            <person name="Wu L."/>
            <person name="Ma J."/>
        </authorList>
    </citation>
    <scope>NUCLEOTIDE SEQUENCE [LARGE SCALE GENOMIC DNA]</scope>
    <source>
        <strain evidence="3">JCM 17551</strain>
    </source>
</reference>